<dbReference type="AlphaFoldDB" id="A0A557SNQ4"/>
<gene>
    <name evidence="1" type="ORF">FHP88_00375</name>
</gene>
<organism evidence="1 2">
    <name type="scientific">Sedimenticola selenatireducens</name>
    <dbReference type="NCBI Taxonomy" id="191960"/>
    <lineage>
        <taxon>Bacteria</taxon>
        <taxon>Pseudomonadati</taxon>
        <taxon>Pseudomonadota</taxon>
        <taxon>Gammaproteobacteria</taxon>
        <taxon>Chromatiales</taxon>
        <taxon>Sedimenticolaceae</taxon>
        <taxon>Sedimenticola</taxon>
    </lineage>
</organism>
<accession>A0A557SNQ4</accession>
<evidence type="ECO:0000313" key="2">
    <source>
        <dbReference type="Proteomes" id="UP000316649"/>
    </source>
</evidence>
<dbReference type="EMBL" id="VMNH01000001">
    <property type="protein sequence ID" value="TVO79053.1"/>
    <property type="molecule type" value="Genomic_DNA"/>
</dbReference>
<dbReference type="RefSeq" id="WP_144357010.1">
    <property type="nucleotide sequence ID" value="NZ_VMNH01000001.1"/>
</dbReference>
<sequence>MSDVNIDWNAMSPDEFSKNLIIHAEELGPGITSEEIDQVEAVFSGEALGVTRRLALSILNLSFPELREKVVADDEFAAAVADTFECLNTRYYTDTADLLQAAQLRMMVALSYRHDMDEVLKRTTLS</sequence>
<comment type="caution">
    <text evidence="1">The sequence shown here is derived from an EMBL/GenBank/DDBJ whole genome shotgun (WGS) entry which is preliminary data.</text>
</comment>
<dbReference type="Proteomes" id="UP000316649">
    <property type="component" value="Unassembled WGS sequence"/>
</dbReference>
<protein>
    <submittedName>
        <fullName evidence="1">Uncharacterized protein</fullName>
    </submittedName>
</protein>
<proteinExistence type="predicted"/>
<evidence type="ECO:0000313" key="1">
    <source>
        <dbReference type="EMBL" id="TVO79053.1"/>
    </source>
</evidence>
<keyword evidence="2" id="KW-1185">Reference proteome</keyword>
<name>A0A557SNQ4_9GAMM</name>
<reference evidence="1 2" key="1">
    <citation type="submission" date="2019-07" db="EMBL/GenBank/DDBJ databases">
        <title>The pathways for chlorine oxyanion respiration interact through the shared metabolite chlorate.</title>
        <authorList>
            <person name="Barnum T.P."/>
            <person name="Cheng Y."/>
            <person name="Hill K.A."/>
            <person name="Lucas L.N."/>
            <person name="Carlson H.K."/>
            <person name="Coates J.D."/>
        </authorList>
    </citation>
    <scope>NUCLEOTIDE SEQUENCE [LARGE SCALE GENOMIC DNA]</scope>
    <source>
        <strain evidence="1 2">BK-1</strain>
    </source>
</reference>